<sequence>MADYSLLFSGTLLVVVFLTSSVGKIFHYSSFTDSVREMRLLPIGAVPSATILIITAELIAALSILVGLMTNSALLVYAFALSAALCVVFNLAITTVIHRGSSVTCNCFGRQASEFSARHIVRNTLLVAAAIVGMLSADVGVGSWTTETGITIVAGLILSLLVILMDDLADLFA</sequence>
<evidence type="ECO:0000256" key="2">
    <source>
        <dbReference type="ARBA" id="ARBA00022692"/>
    </source>
</evidence>
<keyword evidence="4 5" id="KW-0472">Membrane</keyword>
<dbReference type="InterPro" id="IPR009908">
    <property type="entry name" value="Methylamine_util_MauE"/>
</dbReference>
<reference evidence="7 8" key="1">
    <citation type="submission" date="2019-10" db="EMBL/GenBank/DDBJ databases">
        <title>Whole genome shotgun sequence of Acrocarpospora pleiomorpha NBRC 16267.</title>
        <authorList>
            <person name="Ichikawa N."/>
            <person name="Kimura A."/>
            <person name="Kitahashi Y."/>
            <person name="Komaki H."/>
            <person name="Oguchi A."/>
        </authorList>
    </citation>
    <scope>NUCLEOTIDE SEQUENCE [LARGE SCALE GENOMIC DNA]</scope>
    <source>
        <strain evidence="7 8">NBRC 16267</strain>
    </source>
</reference>
<proteinExistence type="predicted"/>
<feature type="transmembrane region" description="Helical" evidence="5">
    <location>
        <begin position="74"/>
        <end position="93"/>
    </location>
</feature>
<evidence type="ECO:0000313" key="7">
    <source>
        <dbReference type="EMBL" id="GES22796.1"/>
    </source>
</evidence>
<protein>
    <submittedName>
        <fullName evidence="7">Methylamine utilization protein MauE</fullName>
    </submittedName>
</protein>
<dbReference type="OrthoDB" id="3538594at2"/>
<evidence type="ECO:0000256" key="1">
    <source>
        <dbReference type="ARBA" id="ARBA00004141"/>
    </source>
</evidence>
<keyword evidence="2 5" id="KW-0812">Transmembrane</keyword>
<evidence type="ECO:0000256" key="3">
    <source>
        <dbReference type="ARBA" id="ARBA00022989"/>
    </source>
</evidence>
<dbReference type="EMBL" id="BLAF01000034">
    <property type="protein sequence ID" value="GES22796.1"/>
    <property type="molecule type" value="Genomic_DNA"/>
</dbReference>
<feature type="transmembrane region" description="Helical" evidence="5">
    <location>
        <begin position="40"/>
        <end position="68"/>
    </location>
</feature>
<comment type="subcellular location">
    <subcellularLocation>
        <location evidence="1">Membrane</location>
        <topology evidence="1">Multi-pass membrane protein</topology>
    </subcellularLocation>
</comment>
<dbReference type="GO" id="GO:0016020">
    <property type="term" value="C:membrane"/>
    <property type="evidence" value="ECO:0007669"/>
    <property type="project" value="UniProtKB-SubCell"/>
</dbReference>
<evidence type="ECO:0000313" key="8">
    <source>
        <dbReference type="Proteomes" id="UP000377595"/>
    </source>
</evidence>
<accession>A0A5M3XPY1</accession>
<dbReference type="RefSeq" id="WP_155347741.1">
    <property type="nucleotide sequence ID" value="NZ_BAAAHM010000009.1"/>
</dbReference>
<name>A0A5M3XPY1_9ACTN</name>
<dbReference type="Pfam" id="PF07291">
    <property type="entry name" value="MauE"/>
    <property type="match status" value="1"/>
</dbReference>
<evidence type="ECO:0000256" key="5">
    <source>
        <dbReference type="SAM" id="Phobius"/>
    </source>
</evidence>
<dbReference type="UniPathway" id="UPA00895"/>
<organism evidence="7 8">
    <name type="scientific">Acrocarpospora pleiomorpha</name>
    <dbReference type="NCBI Taxonomy" id="90975"/>
    <lineage>
        <taxon>Bacteria</taxon>
        <taxon>Bacillati</taxon>
        <taxon>Actinomycetota</taxon>
        <taxon>Actinomycetes</taxon>
        <taxon>Streptosporangiales</taxon>
        <taxon>Streptosporangiaceae</taxon>
        <taxon>Acrocarpospora</taxon>
    </lineage>
</organism>
<feature type="domain" description="Methylamine utilisation protein MauE" evidence="6">
    <location>
        <begin position="4"/>
        <end position="135"/>
    </location>
</feature>
<dbReference type="GO" id="GO:0030416">
    <property type="term" value="P:methylamine metabolic process"/>
    <property type="evidence" value="ECO:0007669"/>
    <property type="project" value="InterPro"/>
</dbReference>
<evidence type="ECO:0000259" key="6">
    <source>
        <dbReference type="Pfam" id="PF07291"/>
    </source>
</evidence>
<gene>
    <name evidence="7" type="ORF">Aple_056950</name>
</gene>
<keyword evidence="3 5" id="KW-1133">Transmembrane helix</keyword>
<keyword evidence="8" id="KW-1185">Reference proteome</keyword>
<dbReference type="AlphaFoldDB" id="A0A5M3XPY1"/>
<dbReference type="Proteomes" id="UP000377595">
    <property type="component" value="Unassembled WGS sequence"/>
</dbReference>
<feature type="transmembrane region" description="Helical" evidence="5">
    <location>
        <begin position="149"/>
        <end position="169"/>
    </location>
</feature>
<feature type="transmembrane region" description="Helical" evidence="5">
    <location>
        <begin position="6"/>
        <end position="28"/>
    </location>
</feature>
<comment type="caution">
    <text evidence="7">The sequence shown here is derived from an EMBL/GenBank/DDBJ whole genome shotgun (WGS) entry which is preliminary data.</text>
</comment>
<evidence type="ECO:0000256" key="4">
    <source>
        <dbReference type="ARBA" id="ARBA00023136"/>
    </source>
</evidence>